<organism evidence="4 5">
    <name type="scientific">Leptospira santarosai str. MOR084</name>
    <dbReference type="NCBI Taxonomy" id="1049984"/>
    <lineage>
        <taxon>Bacteria</taxon>
        <taxon>Pseudomonadati</taxon>
        <taxon>Spirochaetota</taxon>
        <taxon>Spirochaetia</taxon>
        <taxon>Leptospirales</taxon>
        <taxon>Leptospiraceae</taxon>
        <taxon>Leptospira</taxon>
    </lineage>
</organism>
<reference evidence="4" key="1">
    <citation type="submission" date="2012-10" db="EMBL/GenBank/DDBJ databases">
        <authorList>
            <person name="Harkins D.M."/>
            <person name="Durkin A.S."/>
            <person name="Brinkac L.M."/>
            <person name="Haft D.H."/>
            <person name="Selengut J.D."/>
            <person name="Sanka R."/>
            <person name="DePew J."/>
            <person name="Purushe J."/>
            <person name="Matthias M.A."/>
            <person name="Vinetz J.M."/>
            <person name="Sutton G.G."/>
            <person name="Nierman W.C."/>
            <person name="Fouts D.E."/>
        </authorList>
    </citation>
    <scope>NUCLEOTIDE SEQUENCE [LARGE SCALE GENOMIC DNA]</scope>
    <source>
        <strain evidence="4">MOR084</strain>
    </source>
</reference>
<dbReference type="PANTHER" id="PTHR31223">
    <property type="entry name" value="LOG FAMILY PROTEIN YJL055W"/>
    <property type="match status" value="1"/>
</dbReference>
<dbReference type="NCBIfam" id="TIGR00730">
    <property type="entry name" value="Rossman fold protein, TIGR00730 family"/>
    <property type="match status" value="1"/>
</dbReference>
<keyword evidence="3" id="KW-0203">Cytokinin biosynthesis</keyword>
<gene>
    <name evidence="4" type="ORF">LEP1GSC179_3277</name>
</gene>
<comment type="similarity">
    <text evidence="2 3">Belongs to the LOG family.</text>
</comment>
<dbReference type="InterPro" id="IPR005269">
    <property type="entry name" value="LOG"/>
</dbReference>
<sequence length="191" mass="21270">MEQKETMNVTKLAICVFCGSRSGTNPVYAEAARDLGWLLVEKNLDLVFGGASCGIMGTIADAVMEKGGGVSGIIPDFLSIKEVKHDRVKDLMIVSSMHERKFRMYEKSSGFIALPGGIGTLDELVEITTWNQLKLISKPLGLLNVNGYFDYLLKQLERMVEDGFLDPETKNDLIVSENPEELLDLLHRRFV</sequence>
<dbReference type="SUPFAM" id="SSF102405">
    <property type="entry name" value="MCP/YpsA-like"/>
    <property type="match status" value="1"/>
</dbReference>
<evidence type="ECO:0000256" key="3">
    <source>
        <dbReference type="RuleBase" id="RU363015"/>
    </source>
</evidence>
<keyword evidence="5" id="KW-1185">Reference proteome</keyword>
<dbReference type="GO" id="GO:0005829">
    <property type="term" value="C:cytosol"/>
    <property type="evidence" value="ECO:0007669"/>
    <property type="project" value="TreeGrafter"/>
</dbReference>
<dbReference type="GO" id="GO:0008714">
    <property type="term" value="F:AMP nucleosidase activity"/>
    <property type="evidence" value="ECO:0007669"/>
    <property type="project" value="UniProtKB-EC"/>
</dbReference>
<comment type="caution">
    <text evidence="4">The sequence shown here is derived from an EMBL/GenBank/DDBJ whole genome shotgun (WGS) entry which is preliminary data.</text>
</comment>
<dbReference type="EMBL" id="AHON02000029">
    <property type="protein sequence ID" value="EKO34422.1"/>
    <property type="molecule type" value="Genomic_DNA"/>
</dbReference>
<dbReference type="GO" id="GO:0009691">
    <property type="term" value="P:cytokinin biosynthetic process"/>
    <property type="evidence" value="ECO:0007669"/>
    <property type="project" value="UniProtKB-UniRule"/>
</dbReference>
<dbReference type="InterPro" id="IPR031100">
    <property type="entry name" value="LOG_fam"/>
</dbReference>
<proteinExistence type="inferred from homology"/>
<dbReference type="Pfam" id="PF03641">
    <property type="entry name" value="Lysine_decarbox"/>
    <property type="match status" value="1"/>
</dbReference>
<evidence type="ECO:0000313" key="5">
    <source>
        <dbReference type="Proteomes" id="UP000006329"/>
    </source>
</evidence>
<dbReference type="AlphaFoldDB" id="A0A0E2BSI9"/>
<dbReference type="EC" id="3.2.2.n1" evidence="3"/>
<evidence type="ECO:0000256" key="2">
    <source>
        <dbReference type="ARBA" id="ARBA00006763"/>
    </source>
</evidence>
<name>A0A0E2BSI9_9LEPT</name>
<dbReference type="PANTHER" id="PTHR31223:SF70">
    <property type="entry name" value="LOG FAMILY PROTEIN YJL055W"/>
    <property type="match status" value="1"/>
</dbReference>
<keyword evidence="3" id="KW-0378">Hydrolase</keyword>
<protein>
    <recommendedName>
        <fullName evidence="3">Cytokinin riboside 5'-monophosphate phosphoribohydrolase</fullName>
        <ecNumber evidence="3">3.2.2.n1</ecNumber>
    </recommendedName>
</protein>
<evidence type="ECO:0000313" key="4">
    <source>
        <dbReference type="EMBL" id="EKO34422.1"/>
    </source>
</evidence>
<dbReference type="Proteomes" id="UP000006329">
    <property type="component" value="Unassembled WGS sequence"/>
</dbReference>
<dbReference type="Gene3D" id="3.40.50.450">
    <property type="match status" value="1"/>
</dbReference>
<accession>A0A0E2BSI9</accession>
<comment type="catalytic activity">
    <reaction evidence="1">
        <text>AMP + H2O = D-ribose 5-phosphate + adenine</text>
        <dbReference type="Rhea" id="RHEA:20129"/>
        <dbReference type="ChEBI" id="CHEBI:15377"/>
        <dbReference type="ChEBI" id="CHEBI:16708"/>
        <dbReference type="ChEBI" id="CHEBI:78346"/>
        <dbReference type="ChEBI" id="CHEBI:456215"/>
        <dbReference type="EC" id="3.2.2.4"/>
    </reaction>
</comment>
<evidence type="ECO:0000256" key="1">
    <source>
        <dbReference type="ARBA" id="ARBA00000274"/>
    </source>
</evidence>